<dbReference type="InterPro" id="IPR003439">
    <property type="entry name" value="ABC_transporter-like_ATP-bd"/>
</dbReference>
<keyword evidence="8" id="KW-0472">Membrane</keyword>
<evidence type="ECO:0000256" key="4">
    <source>
        <dbReference type="ARBA" id="ARBA00022475"/>
    </source>
</evidence>
<keyword evidence="7" id="KW-1278">Translocase</keyword>
<dbReference type="Pfam" id="PF00005">
    <property type="entry name" value="ABC_tran"/>
    <property type="match status" value="1"/>
</dbReference>
<dbReference type="InterPro" id="IPR058493">
    <property type="entry name" value="DUF8180"/>
</dbReference>
<comment type="subcellular location">
    <subcellularLocation>
        <location evidence="1">Cell membrane</location>
    </subcellularLocation>
</comment>
<keyword evidence="4" id="KW-1003">Cell membrane</keyword>
<dbReference type="GO" id="GO:0042626">
    <property type="term" value="F:ATPase-coupled transmembrane transporter activity"/>
    <property type="evidence" value="ECO:0007669"/>
    <property type="project" value="TreeGrafter"/>
</dbReference>
<dbReference type="Proteomes" id="UP000245125">
    <property type="component" value="Unassembled WGS sequence"/>
</dbReference>
<protein>
    <submittedName>
        <fullName evidence="10">Putative enzyme</fullName>
        <ecNumber evidence="10">3.6.3.-</ecNumber>
    </submittedName>
</protein>
<keyword evidence="6" id="KW-0067">ATP-binding</keyword>
<evidence type="ECO:0000256" key="6">
    <source>
        <dbReference type="ARBA" id="ARBA00022840"/>
    </source>
</evidence>
<dbReference type="GO" id="GO:0043190">
    <property type="term" value="C:ATP-binding cassette (ABC) transporter complex"/>
    <property type="evidence" value="ECO:0007669"/>
    <property type="project" value="TreeGrafter"/>
</dbReference>
<dbReference type="EMBL" id="OUUY01000078">
    <property type="protein sequence ID" value="SPQ00780.1"/>
    <property type="molecule type" value="Genomic_DNA"/>
</dbReference>
<evidence type="ECO:0000256" key="5">
    <source>
        <dbReference type="ARBA" id="ARBA00022741"/>
    </source>
</evidence>
<evidence type="ECO:0000256" key="8">
    <source>
        <dbReference type="ARBA" id="ARBA00023136"/>
    </source>
</evidence>
<dbReference type="PANTHER" id="PTHR43553">
    <property type="entry name" value="HEAVY METAL TRANSPORTER"/>
    <property type="match status" value="1"/>
</dbReference>
<reference evidence="11" key="1">
    <citation type="submission" date="2018-03" db="EMBL/GenBank/DDBJ databases">
        <authorList>
            <person name="Zecchin S."/>
        </authorList>
    </citation>
    <scope>NUCLEOTIDE SEQUENCE [LARGE SCALE GENOMIC DNA]</scope>
</reference>
<keyword evidence="10" id="KW-0378">Hydrolase</keyword>
<dbReference type="GO" id="GO:0005524">
    <property type="term" value="F:ATP binding"/>
    <property type="evidence" value="ECO:0007669"/>
    <property type="project" value="UniProtKB-KW"/>
</dbReference>
<evidence type="ECO:0000313" key="11">
    <source>
        <dbReference type="Proteomes" id="UP000245125"/>
    </source>
</evidence>
<gene>
    <name evidence="10" type="ORF">NBG4_320027</name>
</gene>
<dbReference type="OrthoDB" id="9782163at2"/>
<dbReference type="EC" id="3.6.3.-" evidence="10"/>
<sequence length="317" mass="34992">MSHHIVEFEDVHYRYPDGTAALKGLSLRITHGESVGIVGANGSGKSTLLMHTNGFLLPQKGSITIGDLKLNNNTRQEIRKKVGLIFQNPDDQLFMPTVFEDVAFGPLNLGLSPERTRECVKEALETVGCLALAKKPPHHLSGGQKSAVAIAAVIAMQPDILVMDEPASHLDPKSRRALINLLGHFHHTKIIASHDLDLILDICKRCVIIQEGKVVADGPAEELLCNSRLLEENNLELPLSLQKRNLSSGGTMDEITKLRHLLGHWAEHNTEHARTYQDWAKTADSLGRKELAGLLRKIAEETTAMDAHFQKAMELCR</sequence>
<dbReference type="AlphaFoldDB" id="A0A2U3QHE2"/>
<organism evidence="10 11">
    <name type="scientific">Candidatus Sulfobium mesophilum</name>
    <dbReference type="NCBI Taxonomy" id="2016548"/>
    <lineage>
        <taxon>Bacteria</taxon>
        <taxon>Pseudomonadati</taxon>
        <taxon>Nitrospirota</taxon>
        <taxon>Nitrospiria</taxon>
        <taxon>Nitrospirales</taxon>
        <taxon>Nitrospiraceae</taxon>
        <taxon>Candidatus Sulfobium</taxon>
    </lineage>
</organism>
<dbReference type="Pfam" id="PF26551">
    <property type="entry name" value="DUF8180"/>
    <property type="match status" value="1"/>
</dbReference>
<dbReference type="SMART" id="SM00382">
    <property type="entry name" value="AAA"/>
    <property type="match status" value="1"/>
</dbReference>
<dbReference type="InterPro" id="IPR017871">
    <property type="entry name" value="ABC_transporter-like_CS"/>
</dbReference>
<accession>A0A2U3QHE2</accession>
<dbReference type="InterPro" id="IPR015856">
    <property type="entry name" value="ABC_transpr_CbiO/EcfA_su"/>
</dbReference>
<keyword evidence="11" id="KW-1185">Reference proteome</keyword>
<dbReference type="Gene3D" id="3.40.50.300">
    <property type="entry name" value="P-loop containing nucleotide triphosphate hydrolases"/>
    <property type="match status" value="1"/>
</dbReference>
<dbReference type="InterPro" id="IPR027417">
    <property type="entry name" value="P-loop_NTPase"/>
</dbReference>
<evidence type="ECO:0000259" key="9">
    <source>
        <dbReference type="PROSITE" id="PS50893"/>
    </source>
</evidence>
<keyword evidence="3" id="KW-0813">Transport</keyword>
<feature type="domain" description="ABC transporter" evidence="9">
    <location>
        <begin position="6"/>
        <end position="236"/>
    </location>
</feature>
<dbReference type="PANTHER" id="PTHR43553:SF24">
    <property type="entry name" value="ENERGY-COUPLING FACTOR TRANSPORTER ATP-BINDING PROTEIN ECFA1"/>
    <property type="match status" value="1"/>
</dbReference>
<dbReference type="InterPro" id="IPR050095">
    <property type="entry name" value="ECF_ABC_transporter_ATP-bd"/>
</dbReference>
<evidence type="ECO:0000313" key="10">
    <source>
        <dbReference type="EMBL" id="SPQ00780.1"/>
    </source>
</evidence>
<name>A0A2U3QHE2_9BACT</name>
<dbReference type="CDD" id="cd03225">
    <property type="entry name" value="ABC_cobalt_CbiO_domain1"/>
    <property type="match status" value="1"/>
</dbReference>
<dbReference type="PROSITE" id="PS00211">
    <property type="entry name" value="ABC_TRANSPORTER_1"/>
    <property type="match status" value="1"/>
</dbReference>
<proteinExistence type="inferred from homology"/>
<dbReference type="GO" id="GO:0016887">
    <property type="term" value="F:ATP hydrolysis activity"/>
    <property type="evidence" value="ECO:0007669"/>
    <property type="project" value="InterPro"/>
</dbReference>
<evidence type="ECO:0000256" key="1">
    <source>
        <dbReference type="ARBA" id="ARBA00004236"/>
    </source>
</evidence>
<evidence type="ECO:0000256" key="7">
    <source>
        <dbReference type="ARBA" id="ARBA00022967"/>
    </source>
</evidence>
<keyword evidence="5" id="KW-0547">Nucleotide-binding</keyword>
<evidence type="ECO:0000256" key="3">
    <source>
        <dbReference type="ARBA" id="ARBA00022448"/>
    </source>
</evidence>
<dbReference type="SUPFAM" id="SSF52540">
    <property type="entry name" value="P-loop containing nucleoside triphosphate hydrolases"/>
    <property type="match status" value="1"/>
</dbReference>
<dbReference type="FunFam" id="3.40.50.300:FF:000224">
    <property type="entry name" value="Energy-coupling factor transporter ATP-binding protein EcfA"/>
    <property type="match status" value="1"/>
</dbReference>
<dbReference type="PROSITE" id="PS50893">
    <property type="entry name" value="ABC_TRANSPORTER_2"/>
    <property type="match status" value="1"/>
</dbReference>
<dbReference type="InterPro" id="IPR003593">
    <property type="entry name" value="AAA+_ATPase"/>
</dbReference>
<evidence type="ECO:0000256" key="2">
    <source>
        <dbReference type="ARBA" id="ARBA00005417"/>
    </source>
</evidence>
<comment type="similarity">
    <text evidence="2">Belongs to the ABC transporter superfamily.</text>
</comment>